<dbReference type="GO" id="GO:0005524">
    <property type="term" value="F:ATP binding"/>
    <property type="evidence" value="ECO:0007669"/>
    <property type="project" value="UniProtKB-KW"/>
</dbReference>
<comment type="similarity">
    <text evidence="1">Belongs to the helicase family.</text>
</comment>
<keyword evidence="1" id="KW-0547">Nucleotide-binding</keyword>
<dbReference type="GO" id="GO:0006281">
    <property type="term" value="P:DNA repair"/>
    <property type="evidence" value="ECO:0007669"/>
    <property type="project" value="UniProtKB-KW"/>
</dbReference>
<dbReference type="GO" id="GO:0006310">
    <property type="term" value="P:DNA recombination"/>
    <property type="evidence" value="ECO:0007669"/>
    <property type="project" value="UniProtKB-KW"/>
</dbReference>
<comment type="caution">
    <text evidence="4">The sequence shown here is derived from an EMBL/GenBank/DDBJ whole genome shotgun (WGS) entry which is preliminary data.</text>
</comment>
<dbReference type="EC" id="5.6.2.3" evidence="1"/>
<dbReference type="Pfam" id="PF05970">
    <property type="entry name" value="PIF1"/>
    <property type="match status" value="1"/>
</dbReference>
<dbReference type="EMBL" id="JQDR03013523">
    <property type="protein sequence ID" value="KAA0189457.1"/>
    <property type="molecule type" value="Genomic_DNA"/>
</dbReference>
<comment type="cofactor">
    <cofactor evidence="1">
        <name>Mg(2+)</name>
        <dbReference type="ChEBI" id="CHEBI:18420"/>
    </cofactor>
</comment>
<feature type="compositionally biased region" description="Low complexity" evidence="2">
    <location>
        <begin position="132"/>
        <end position="143"/>
    </location>
</feature>
<dbReference type="Gene3D" id="3.40.50.300">
    <property type="entry name" value="P-loop containing nucleotide triphosphate hydrolases"/>
    <property type="match status" value="1"/>
</dbReference>
<dbReference type="InterPro" id="IPR010285">
    <property type="entry name" value="DNA_helicase_pif1-like_DEAD"/>
</dbReference>
<evidence type="ECO:0000256" key="2">
    <source>
        <dbReference type="SAM" id="MobiDB-lite"/>
    </source>
</evidence>
<name>A0A6A0GV99_HYAAZ</name>
<evidence type="ECO:0000256" key="1">
    <source>
        <dbReference type="RuleBase" id="RU363044"/>
    </source>
</evidence>
<keyword evidence="1" id="KW-0347">Helicase</keyword>
<dbReference type="GO" id="GO:0016787">
    <property type="term" value="F:hydrolase activity"/>
    <property type="evidence" value="ECO:0007669"/>
    <property type="project" value="UniProtKB-KW"/>
</dbReference>
<keyword evidence="1" id="KW-0067">ATP-binding</keyword>
<reference evidence="4" key="1">
    <citation type="submission" date="2014-08" db="EMBL/GenBank/DDBJ databases">
        <authorList>
            <person name="Murali S."/>
            <person name="Richards S."/>
            <person name="Bandaranaike D."/>
            <person name="Bellair M."/>
            <person name="Blankenburg K."/>
            <person name="Chao H."/>
            <person name="Dinh H."/>
            <person name="Doddapaneni H."/>
            <person name="Dugan-Rocha S."/>
            <person name="Elkadiri S."/>
            <person name="Gnanaolivu R."/>
            <person name="Hughes D."/>
            <person name="Lee S."/>
            <person name="Li M."/>
            <person name="Ming W."/>
            <person name="Munidasa M."/>
            <person name="Muniz J."/>
            <person name="Nguyen L."/>
            <person name="Osuji N."/>
            <person name="Pu L.-L."/>
            <person name="Puazo M."/>
            <person name="Skinner E."/>
            <person name="Qu C."/>
            <person name="Quiroz J."/>
            <person name="Raj R."/>
            <person name="Weissenberger G."/>
            <person name="Xin Y."/>
            <person name="Zou X."/>
            <person name="Han Y."/>
            <person name="Worley K."/>
            <person name="Muzny D."/>
            <person name="Gibbs R."/>
        </authorList>
    </citation>
    <scope>NUCLEOTIDE SEQUENCE</scope>
    <source>
        <strain evidence="4">HAZT.00-mixed</strain>
        <tissue evidence="4">Whole organism</tissue>
    </source>
</reference>
<dbReference type="SUPFAM" id="SSF52540">
    <property type="entry name" value="P-loop containing nucleoside triphosphate hydrolases"/>
    <property type="match status" value="1"/>
</dbReference>
<feature type="domain" description="DNA helicase Pif1-like DEAD-box helicase" evidence="3">
    <location>
        <begin position="775"/>
        <end position="915"/>
    </location>
</feature>
<dbReference type="InterPro" id="IPR027417">
    <property type="entry name" value="P-loop_NTPase"/>
</dbReference>
<proteinExistence type="inferred from homology"/>
<feature type="compositionally biased region" description="Low complexity" evidence="2">
    <location>
        <begin position="221"/>
        <end position="235"/>
    </location>
</feature>
<evidence type="ECO:0000313" key="4">
    <source>
        <dbReference type="EMBL" id="KAA0189457.1"/>
    </source>
</evidence>
<feature type="region of interest" description="Disordered" evidence="2">
    <location>
        <begin position="168"/>
        <end position="275"/>
    </location>
</feature>
<keyword evidence="1" id="KW-0378">Hydrolase</keyword>
<protein>
    <recommendedName>
        <fullName evidence="1">ATP-dependent DNA helicase</fullName>
        <ecNumber evidence="1">5.6.2.3</ecNumber>
    </recommendedName>
</protein>
<gene>
    <name evidence="4" type="ORF">HAZT_HAZT007422</name>
</gene>
<dbReference type="Proteomes" id="UP000711488">
    <property type="component" value="Unassembled WGS sequence"/>
</dbReference>
<keyword evidence="1" id="KW-0227">DNA damage</keyword>
<accession>A0A6A0GV99</accession>
<feature type="region of interest" description="Disordered" evidence="2">
    <location>
        <begin position="132"/>
        <end position="155"/>
    </location>
</feature>
<dbReference type="GO" id="GO:0043139">
    <property type="term" value="F:5'-3' DNA helicase activity"/>
    <property type="evidence" value="ECO:0007669"/>
    <property type="project" value="UniProtKB-EC"/>
</dbReference>
<dbReference type="GO" id="GO:0000723">
    <property type="term" value="P:telomere maintenance"/>
    <property type="evidence" value="ECO:0007669"/>
    <property type="project" value="InterPro"/>
</dbReference>
<comment type="catalytic activity">
    <reaction evidence="1">
        <text>ATP + H2O = ADP + phosphate + H(+)</text>
        <dbReference type="Rhea" id="RHEA:13065"/>
        <dbReference type="ChEBI" id="CHEBI:15377"/>
        <dbReference type="ChEBI" id="CHEBI:15378"/>
        <dbReference type="ChEBI" id="CHEBI:30616"/>
        <dbReference type="ChEBI" id="CHEBI:43474"/>
        <dbReference type="ChEBI" id="CHEBI:456216"/>
        <dbReference type="EC" id="5.6.2.3"/>
    </reaction>
</comment>
<sequence>MENFGCRFLDCVNCRVCPDNRAILESDPKILKYYPNPLVSIEDDEGLVHMSPHERNLLEQADVEDCTLFDIANLTNTPVTDSLIKVRPTTTTRSGKTGAEIEVRPTTTTRSGKTGAGHLLKSHMKRARIPDVATASPVSSASSKRLDSPCSSNISVANDSSAVEVSIDKRQGDSSPSSLDISVANHSDESSLSSVMEVTVAASSKPVLENRQEESSSSLEISFDNSSENSASSIDVTVDEGRMVAEVQDTNSSEAARGPDSPSVSSSSDEDELPCSARDLSKARKLMHKKVENFNYALSRHKKLLNKDDVYHFTIIASWPGGYGTSNRGRAGGLRLDTPKPTRDCGMLCAGNRMREFFIAEVMDNTASEFDYTEATVNQSVRTGTYVDIGDATHLFKTFSRRMAGDEARGVREGRLERVNHEYYWKFIHPADERGLKRFEVLYFRRRNRHVMYGDRASRQSRGLASLEDHFLVRLSDSQALTSHDPGYIGYVFDVLLNRCLQVNTCTTAMRKGLDHIVRPGVGYENRRPDSMVDQIDSKREVKRWVKHFFKIILLSPDKPLGDVEFYWMRYEFQDKGALGNKPHVHAGITLKEGSDLNTKLERIANKVCDVRMTPSYMSKYVSGVDEKRDIVLTTNKDAPDVLNVEAHPFLRLPYIRMNVDFVEVSTEPPEYRRAIYKRSGRPQKFVHEDGSLMVSDLAWSIPLGTYRSIKGNAVKKLSAIESNFRVNFEDALAAWVCLLFPMLMLCVPGQAVLYNPQLRRIDGQSEDSVREQVKVFPLLVGPPGAGKTHILLTAFVYALSKGLKTNVVAVTSERARMLGGEYIHLLFGIDVNKCVLETPNITADKCLLKLSRNLVRMAFLKRLDVLIFEEIGLLPLNLFVVLDIVLRLIRDNPVPFGGILMIAYGDPRQLPPVEGCSIWLSAQLVTVFSVLSLHHYVRSRLDVELQLVISLIRKSVLSEDEIASVLNVISVQIFVPSWDHVPDDVIRVVSKRVAEREAVERYLLLKTNTPGLEHKTYVSEDTVESAAGTWVVADGRVSAQLDRQLPEARELTLFVGAVMRVTFNNVQVRRDLPRFSQGQLVVITQLMDDNLPLNLQRITGRLMLAVVDTLLAVEELLRIDDSRAAHVDHLLSQLDVLHDSPRVISPEVPFLQPSVCEVPSLEAGFVYLLEWSVPQNSLPDQAIATNLVVALPPSSRSDSSCVRVVPELVLGGVSSRVREVLSLSEASDLALALTRSVELRKGPGPPEFTRQELASRVSGVIEQAGSSGACLDRPEWRLPLRHFGPARSSKSDSD</sequence>
<organism evidence="4">
    <name type="scientific">Hyalella azteca</name>
    <name type="common">Amphipod</name>
    <dbReference type="NCBI Taxonomy" id="294128"/>
    <lineage>
        <taxon>Eukaryota</taxon>
        <taxon>Metazoa</taxon>
        <taxon>Ecdysozoa</taxon>
        <taxon>Arthropoda</taxon>
        <taxon>Crustacea</taxon>
        <taxon>Multicrustacea</taxon>
        <taxon>Malacostraca</taxon>
        <taxon>Eumalacostraca</taxon>
        <taxon>Peracarida</taxon>
        <taxon>Amphipoda</taxon>
        <taxon>Senticaudata</taxon>
        <taxon>Talitrida</taxon>
        <taxon>Talitroidea</taxon>
        <taxon>Hyalellidae</taxon>
        <taxon>Hyalella</taxon>
    </lineage>
</organism>
<reference evidence="4" key="2">
    <citation type="journal article" date="2018" name="Environ. Sci. Technol.">
        <title>The Toxicogenome of Hyalella azteca: A Model for Sediment Ecotoxicology and Evolutionary Toxicology.</title>
        <authorList>
            <person name="Poynton H.C."/>
            <person name="Hasenbein S."/>
            <person name="Benoit J.B."/>
            <person name="Sepulveda M.S."/>
            <person name="Poelchau M.F."/>
            <person name="Hughes D.S.T."/>
            <person name="Murali S.C."/>
            <person name="Chen S."/>
            <person name="Glastad K.M."/>
            <person name="Goodisman M.A.D."/>
            <person name="Werren J.H."/>
            <person name="Vineis J.H."/>
            <person name="Bowen J.L."/>
            <person name="Friedrich M."/>
            <person name="Jones J."/>
            <person name="Robertson H.M."/>
            <person name="Feyereisen R."/>
            <person name="Mechler-Hickson A."/>
            <person name="Mathers N."/>
            <person name="Lee C.E."/>
            <person name="Colbourne J.K."/>
            <person name="Biales A."/>
            <person name="Johnston J.S."/>
            <person name="Wellborn G.A."/>
            <person name="Rosendale A.J."/>
            <person name="Cridge A.G."/>
            <person name="Munoz-Torres M.C."/>
            <person name="Bain P.A."/>
            <person name="Manny A.R."/>
            <person name="Major K.M."/>
            <person name="Lambert F.N."/>
            <person name="Vulpe C.D."/>
            <person name="Tuck P."/>
            <person name="Blalock B.J."/>
            <person name="Lin Y.Y."/>
            <person name="Smith M.E."/>
            <person name="Ochoa-Acuna H."/>
            <person name="Chen M.M."/>
            <person name="Childers C.P."/>
            <person name="Qu J."/>
            <person name="Dugan S."/>
            <person name="Lee S.L."/>
            <person name="Chao H."/>
            <person name="Dinh H."/>
            <person name="Han Y."/>
            <person name="Doddapaneni H."/>
            <person name="Worley K.C."/>
            <person name="Muzny D.M."/>
            <person name="Gibbs R.A."/>
            <person name="Richards S."/>
        </authorList>
    </citation>
    <scope>NUCLEOTIDE SEQUENCE</scope>
    <source>
        <strain evidence="4">HAZT.00-mixed</strain>
        <tissue evidence="4">Whole organism</tissue>
    </source>
</reference>
<evidence type="ECO:0000259" key="3">
    <source>
        <dbReference type="Pfam" id="PF05970"/>
    </source>
</evidence>
<keyword evidence="1" id="KW-0234">DNA repair</keyword>
<reference evidence="4" key="3">
    <citation type="submission" date="2019-06" db="EMBL/GenBank/DDBJ databases">
        <authorList>
            <person name="Poynton C."/>
            <person name="Hasenbein S."/>
            <person name="Benoit J.B."/>
            <person name="Sepulveda M.S."/>
            <person name="Poelchau M.F."/>
            <person name="Murali S.C."/>
            <person name="Chen S."/>
            <person name="Glastad K.M."/>
            <person name="Werren J.H."/>
            <person name="Vineis J.H."/>
            <person name="Bowen J.L."/>
            <person name="Friedrich M."/>
            <person name="Jones J."/>
            <person name="Robertson H.M."/>
            <person name="Feyereisen R."/>
            <person name="Mechler-Hickson A."/>
            <person name="Mathers N."/>
            <person name="Lee C.E."/>
            <person name="Colbourne J.K."/>
            <person name="Biales A."/>
            <person name="Johnston J.S."/>
            <person name="Wellborn G.A."/>
            <person name="Rosendale A.J."/>
            <person name="Cridge A.G."/>
            <person name="Munoz-Torres M.C."/>
            <person name="Bain P.A."/>
            <person name="Manny A.R."/>
            <person name="Major K.M."/>
            <person name="Lambert F.N."/>
            <person name="Vulpe C.D."/>
            <person name="Tuck P."/>
            <person name="Blalock B.J."/>
            <person name="Lin Y.-Y."/>
            <person name="Smith M.E."/>
            <person name="Ochoa-Acuna H."/>
            <person name="Chen M.-J.M."/>
            <person name="Childers C.P."/>
            <person name="Qu J."/>
            <person name="Dugan S."/>
            <person name="Lee S.L."/>
            <person name="Chao H."/>
            <person name="Dinh H."/>
            <person name="Han Y."/>
            <person name="Doddapaneni H."/>
            <person name="Worley K.C."/>
            <person name="Muzny D.M."/>
            <person name="Gibbs R.A."/>
            <person name="Richards S."/>
        </authorList>
    </citation>
    <scope>NUCLEOTIDE SEQUENCE</scope>
    <source>
        <strain evidence="4">HAZT.00-mixed</strain>
        <tissue evidence="4">Whole organism</tissue>
    </source>
</reference>
<dbReference type="OrthoDB" id="10053386at2759"/>
<keyword evidence="1" id="KW-0233">DNA recombination</keyword>